<feature type="region of interest" description="Disordered" evidence="1">
    <location>
        <begin position="576"/>
        <end position="602"/>
    </location>
</feature>
<accession>A0ABR3EMX3</accession>
<sequence length="602" mass="67790">MEYLELFPVNLYPPPPSTMPELPKITEEQRRKMTRRQKDTRKKAKKRRAHTPEQRVIEQIKRPPADEEVPKTTTKAGIGAILATPPNHKPAIVALSKETGPLERLPMHAKAATCYVEGDGDEIEEEEQQRCQENFPRVFQPLLIAVSHYMGMSLFLMGGLELDHLMKARLLTPSRHLCSAPDGFPKLDKYDLGKFSSFATHFLGWLQTAERVKLGLENPANTVIQAPTANLNVEGGVDSVVRLFKEGPLLRKSTRLRRKGKGKVVVDEEVDEEEEDGDAQEMDFDKMDTMGEGEEEEGEEEGDTPATDKPKKWFWLKYNQYELERMDNIANLKKRLDAIGAKEAINDLFQRNMDNNQPSKPKPKPEEPRNKPPQRPLPRRVTRSQAATLTETPSIPPNTPVSPPANLSSSSQPPANSPSSLQPRAASMPAAAVSAAPEAYTDSELTRTMGEFLLIISGNTSDKYESRSTLYEAIVYKWMEVEAVLAEAGVKEVWKWFNVNMPDWIPRIDKKVVLDGEGDWEDCEMPGKDGMVLLLVALRWWYDLAGNEDKEGGWVKAAKAVYYTLDRMLSEHRQRLTPPLPAVRTSPDSAAMDKPGKQQQTE</sequence>
<dbReference type="EMBL" id="JBAHYK010002941">
    <property type="protein sequence ID" value="KAL0564175.1"/>
    <property type="molecule type" value="Genomic_DNA"/>
</dbReference>
<evidence type="ECO:0000256" key="1">
    <source>
        <dbReference type="SAM" id="MobiDB-lite"/>
    </source>
</evidence>
<feature type="region of interest" description="Disordered" evidence="1">
    <location>
        <begin position="261"/>
        <end position="284"/>
    </location>
</feature>
<name>A0ABR3EMX3_9AGAR</name>
<feature type="region of interest" description="Disordered" evidence="1">
    <location>
        <begin position="1"/>
        <end position="55"/>
    </location>
</feature>
<dbReference type="Proteomes" id="UP001465976">
    <property type="component" value="Unassembled WGS sequence"/>
</dbReference>
<feature type="compositionally biased region" description="Basic residues" evidence="1">
    <location>
        <begin position="32"/>
        <end position="49"/>
    </location>
</feature>
<feature type="compositionally biased region" description="Pro residues" evidence="1">
    <location>
        <begin position="394"/>
        <end position="403"/>
    </location>
</feature>
<comment type="caution">
    <text evidence="2">The sequence shown here is derived from an EMBL/GenBank/DDBJ whole genome shotgun (WGS) entry which is preliminary data.</text>
</comment>
<keyword evidence="3" id="KW-1185">Reference proteome</keyword>
<feature type="compositionally biased region" description="Acidic residues" evidence="1">
    <location>
        <begin position="291"/>
        <end position="303"/>
    </location>
</feature>
<feature type="region of interest" description="Disordered" evidence="1">
    <location>
        <begin position="290"/>
        <end position="309"/>
    </location>
</feature>
<evidence type="ECO:0000313" key="2">
    <source>
        <dbReference type="EMBL" id="KAL0564175.1"/>
    </source>
</evidence>
<proteinExistence type="predicted"/>
<evidence type="ECO:0000313" key="3">
    <source>
        <dbReference type="Proteomes" id="UP001465976"/>
    </source>
</evidence>
<feature type="compositionally biased region" description="Acidic residues" evidence="1">
    <location>
        <begin position="267"/>
        <end position="282"/>
    </location>
</feature>
<gene>
    <name evidence="2" type="ORF">V5O48_017877</name>
</gene>
<feature type="compositionally biased region" description="Low complexity" evidence="1">
    <location>
        <begin position="404"/>
        <end position="430"/>
    </location>
</feature>
<reference evidence="2 3" key="1">
    <citation type="submission" date="2024-02" db="EMBL/GenBank/DDBJ databases">
        <title>A draft genome for the cacao thread blight pathogen Marasmius crinis-equi.</title>
        <authorList>
            <person name="Cohen S.P."/>
            <person name="Baruah I.K."/>
            <person name="Amoako-Attah I."/>
            <person name="Bukari Y."/>
            <person name="Meinhardt L.W."/>
            <person name="Bailey B.A."/>
        </authorList>
    </citation>
    <scope>NUCLEOTIDE SEQUENCE [LARGE SCALE GENOMIC DNA]</scope>
    <source>
        <strain evidence="2 3">GH-76</strain>
    </source>
</reference>
<organism evidence="2 3">
    <name type="scientific">Marasmius crinis-equi</name>
    <dbReference type="NCBI Taxonomy" id="585013"/>
    <lineage>
        <taxon>Eukaryota</taxon>
        <taxon>Fungi</taxon>
        <taxon>Dikarya</taxon>
        <taxon>Basidiomycota</taxon>
        <taxon>Agaricomycotina</taxon>
        <taxon>Agaricomycetes</taxon>
        <taxon>Agaricomycetidae</taxon>
        <taxon>Agaricales</taxon>
        <taxon>Marasmiineae</taxon>
        <taxon>Marasmiaceae</taxon>
        <taxon>Marasmius</taxon>
    </lineage>
</organism>
<protein>
    <submittedName>
        <fullName evidence="2">Uncharacterized protein</fullName>
    </submittedName>
</protein>
<feature type="region of interest" description="Disordered" evidence="1">
    <location>
        <begin position="349"/>
        <end position="430"/>
    </location>
</feature>